<protein>
    <recommendedName>
        <fullName evidence="4">F-box associated domain-containing protein</fullName>
    </recommendedName>
</protein>
<dbReference type="PANTHER" id="PTHR33085:SF50">
    <property type="entry name" value="DUF1618 DOMAIN-CONTAINING PROTEIN"/>
    <property type="match status" value="1"/>
</dbReference>
<keyword evidence="3" id="KW-1185">Reference proteome</keyword>
<evidence type="ECO:0008006" key="4">
    <source>
        <dbReference type="Google" id="ProtNLM"/>
    </source>
</evidence>
<evidence type="ECO:0000256" key="1">
    <source>
        <dbReference type="SAM" id="MobiDB-lite"/>
    </source>
</evidence>
<dbReference type="Gramene" id="TraesCS3D03G0347200.1">
    <property type="protein sequence ID" value="TraesCS3D03G0347200.1.CDS"/>
    <property type="gene ID" value="TraesCS3D03G0347200"/>
</dbReference>
<dbReference type="OMA" id="EPLAFWI"/>
<accession>A0A3B6GR92</accession>
<dbReference type="EnsemblPlants" id="TraesCS3D02G162300.1">
    <property type="protein sequence ID" value="TraesCS3D02G162300.1"/>
    <property type="gene ID" value="TraesCS3D02G162300"/>
</dbReference>
<dbReference type="Gramene" id="TraesCS3D02G162300.1">
    <property type="protein sequence ID" value="TraesCS3D02G162300.1"/>
    <property type="gene ID" value="TraesCS3D02G162300"/>
</dbReference>
<dbReference type="Gramene" id="TraesCLE_scaffold_008080_01G000300.1">
    <property type="protein sequence ID" value="TraesCLE_scaffold_008080_01G000300.1"/>
    <property type="gene ID" value="TraesCLE_scaffold_008080_01G000300"/>
</dbReference>
<evidence type="ECO:0000313" key="2">
    <source>
        <dbReference type="EnsemblPlants" id="TraesCS3D02G162300.1"/>
    </source>
</evidence>
<feature type="region of interest" description="Disordered" evidence="1">
    <location>
        <begin position="1"/>
        <end position="23"/>
    </location>
</feature>
<dbReference type="Gramene" id="TraesROB_scaffold_008882_01G000300.1">
    <property type="protein sequence ID" value="TraesROB_scaffold_008882_01G000300.1"/>
    <property type="gene ID" value="TraesROB_scaffold_008882_01G000300"/>
</dbReference>
<proteinExistence type="predicted"/>
<dbReference type="Proteomes" id="UP000019116">
    <property type="component" value="Chromosome 3D"/>
</dbReference>
<dbReference type="InterPro" id="IPR012871">
    <property type="entry name" value="DUF1668_ORYSA"/>
</dbReference>
<feature type="compositionally biased region" description="Basic and acidic residues" evidence="1">
    <location>
        <begin position="1"/>
        <end position="12"/>
    </location>
</feature>
<evidence type="ECO:0000313" key="3">
    <source>
        <dbReference type="Proteomes" id="UP000019116"/>
    </source>
</evidence>
<reference evidence="2" key="1">
    <citation type="submission" date="2018-08" db="EMBL/GenBank/DDBJ databases">
        <authorList>
            <person name="Rossello M."/>
        </authorList>
    </citation>
    <scope>NUCLEOTIDE SEQUENCE [LARGE SCALE GENOMIC DNA]</scope>
    <source>
        <strain evidence="2">cv. Chinese Spring</strain>
    </source>
</reference>
<name>A0A3B6GR92_WHEAT</name>
<dbReference type="Pfam" id="PF07893">
    <property type="entry name" value="DUF1668"/>
    <property type="match status" value="1"/>
</dbReference>
<sequence>MTKRKRSEERGCRTARRPRPAQEPKQHLYLLLDDWERGYSIRKVDVEAFDSDTNTPPKRFTEPPHVRSWNFISHASKIFAMKAKEASPAIPAFDTHTMSLTISPWPSCRAGYLEDRTEYLADPPPYDSNAPWSWSTINSPLPFYNVQILCYALHPDGRTLFVSAGSRRKNLPSTFSFDAERLEWAHHGNWLLPFAGQAYFDAELEAWVGLARDKESSGYLCSCDVPPVAAKLTSPPSWKLGQDKMFSKDSELHRGAKLVYMGDSKFCLIESLFHKDDQHSLSDLCDGCPLRRRRVLHMTTFGLKYNKVGNLQIMLRQAHACMMFKRPHDFTEPSLEPLEPLAFWI</sequence>
<dbReference type="Gramene" id="TraesWEE_scaffold_009057_01G000300.1">
    <property type="protein sequence ID" value="TraesWEE_scaffold_009057_01G000300.1"/>
    <property type="gene ID" value="TraesWEE_scaffold_009057_01G000300"/>
</dbReference>
<reference evidence="2" key="2">
    <citation type="submission" date="2018-10" db="UniProtKB">
        <authorList>
            <consortium name="EnsemblPlants"/>
        </authorList>
    </citation>
    <scope>IDENTIFICATION</scope>
</reference>
<organism evidence="2">
    <name type="scientific">Triticum aestivum</name>
    <name type="common">Wheat</name>
    <dbReference type="NCBI Taxonomy" id="4565"/>
    <lineage>
        <taxon>Eukaryota</taxon>
        <taxon>Viridiplantae</taxon>
        <taxon>Streptophyta</taxon>
        <taxon>Embryophyta</taxon>
        <taxon>Tracheophyta</taxon>
        <taxon>Spermatophyta</taxon>
        <taxon>Magnoliopsida</taxon>
        <taxon>Liliopsida</taxon>
        <taxon>Poales</taxon>
        <taxon>Poaceae</taxon>
        <taxon>BOP clade</taxon>
        <taxon>Pooideae</taxon>
        <taxon>Triticodae</taxon>
        <taxon>Triticeae</taxon>
        <taxon>Triticinae</taxon>
        <taxon>Triticum</taxon>
    </lineage>
</organism>
<dbReference type="AlphaFoldDB" id="A0A3B6GR92"/>
<dbReference type="PANTHER" id="PTHR33085">
    <property type="entry name" value="OS12G0113100 PROTEIN-RELATED"/>
    <property type="match status" value="1"/>
</dbReference>